<dbReference type="SUPFAM" id="SSF46894">
    <property type="entry name" value="C-terminal effector domain of the bipartite response regulators"/>
    <property type="match status" value="1"/>
</dbReference>
<dbReference type="InterPro" id="IPR024983">
    <property type="entry name" value="CHAT_dom"/>
</dbReference>
<feature type="domain" description="Response regulatory" evidence="8">
    <location>
        <begin position="142"/>
        <end position="258"/>
    </location>
</feature>
<sequence length="628" mass="70454">MIYTFADCQLNTERFILCRRGHSSRLRRKVFQVLMYFIEHGERVVSKQELCDAIWPEQYISEAALESTVAAVRRAVGDSGSSQHIIQTLVGHGYRFVASIQAEPGKAEAEAAHDPIFESEPEDSELPQPAIEPQAIEDVQATILVVDDEVMVIKRLEALLIPRGYQVVSAANGAEALDTVEQERPDLVLLDVMMPKIDGFEVCRQLKDRPATRLIPVVLMTALGDVEDRIRGLDAGADDFLTKPVHRDELLARIRTSLRFKQTIDHTVEVRHVRDMRTPIYLTLTRQDNRLVVDLAVPDPVMPRTHVDFPEDLSTEIGEELTRIATVPQTRRPAVEDTADAVYADLQRLGRVISAHLLPEAVWRRLADADATDLFLRLDESVVHLPWELAFDGQEFWFNKFNIGRQVIGVDVSPALPTPMLQVPERLKMLMIVDPAESCSSIMAEANQLGELLRDCPNLDLVIKGGQKLRKIDLLLALNEYDIIHYMGEFFWDAEQPSQRGWQLHDAVLTASEFRHAAAAALLVFAHSCEPDSRPHASPNRDDAARAFRIGSSFAQTGLPHYIGTFSAIQHGRSAELSASFYRQFLTGESTGGALGAAKRTVCQPPFQRDAFWASFFHYGNPTFRLSH</sequence>
<name>W4LRQ9_9BACT</name>
<dbReference type="InterPro" id="IPR001789">
    <property type="entry name" value="Sig_transdc_resp-reg_receiver"/>
</dbReference>
<dbReference type="InterPro" id="IPR036388">
    <property type="entry name" value="WH-like_DNA-bd_sf"/>
</dbReference>
<dbReference type="GO" id="GO:0032993">
    <property type="term" value="C:protein-DNA complex"/>
    <property type="evidence" value="ECO:0007669"/>
    <property type="project" value="TreeGrafter"/>
</dbReference>
<dbReference type="GO" id="GO:0006355">
    <property type="term" value="P:regulation of DNA-templated transcription"/>
    <property type="evidence" value="ECO:0007669"/>
    <property type="project" value="InterPro"/>
</dbReference>
<dbReference type="InterPro" id="IPR016032">
    <property type="entry name" value="Sig_transdc_resp-reg_C-effctor"/>
</dbReference>
<dbReference type="GO" id="GO:0000976">
    <property type="term" value="F:transcription cis-regulatory region binding"/>
    <property type="evidence" value="ECO:0007669"/>
    <property type="project" value="TreeGrafter"/>
</dbReference>
<evidence type="ECO:0000256" key="1">
    <source>
        <dbReference type="ARBA" id="ARBA00022553"/>
    </source>
</evidence>
<dbReference type="PROSITE" id="PS51755">
    <property type="entry name" value="OMPR_PHOB"/>
    <property type="match status" value="1"/>
</dbReference>
<dbReference type="FunFam" id="3.40.50.2300:FF:000001">
    <property type="entry name" value="DNA-binding response regulator PhoB"/>
    <property type="match status" value="1"/>
</dbReference>
<dbReference type="PANTHER" id="PTHR48111:SF1">
    <property type="entry name" value="TWO-COMPONENT RESPONSE REGULATOR ORR33"/>
    <property type="match status" value="1"/>
</dbReference>
<dbReference type="PANTHER" id="PTHR48111">
    <property type="entry name" value="REGULATOR OF RPOS"/>
    <property type="match status" value="1"/>
</dbReference>
<evidence type="ECO:0000259" key="9">
    <source>
        <dbReference type="PROSITE" id="PS51755"/>
    </source>
</evidence>
<dbReference type="Gene3D" id="3.40.50.2300">
    <property type="match status" value="1"/>
</dbReference>
<reference evidence="10 11" key="1">
    <citation type="journal article" date="2014" name="Nature">
        <title>An environmental bacterial taxon with a large and distinct metabolic repertoire.</title>
        <authorList>
            <person name="Wilson M.C."/>
            <person name="Mori T."/>
            <person name="Ruckert C."/>
            <person name="Uria A.R."/>
            <person name="Helf M.J."/>
            <person name="Takada K."/>
            <person name="Gernert C."/>
            <person name="Steffens U.A."/>
            <person name="Heycke N."/>
            <person name="Schmitt S."/>
            <person name="Rinke C."/>
            <person name="Helfrich E.J."/>
            <person name="Brachmann A.O."/>
            <person name="Gurgui C."/>
            <person name="Wakimoto T."/>
            <person name="Kracht M."/>
            <person name="Crusemann M."/>
            <person name="Hentschel U."/>
            <person name="Abe I."/>
            <person name="Matsunaga S."/>
            <person name="Kalinowski J."/>
            <person name="Takeyama H."/>
            <person name="Piel J."/>
        </authorList>
    </citation>
    <scope>NUCLEOTIDE SEQUENCE [LARGE SCALE GENOMIC DNA]</scope>
    <source>
        <strain evidence="11">TSY2</strain>
    </source>
</reference>
<evidence type="ECO:0000256" key="6">
    <source>
        <dbReference type="PROSITE-ProRule" id="PRU00169"/>
    </source>
</evidence>
<dbReference type="GO" id="GO:0000156">
    <property type="term" value="F:phosphorelay response regulator activity"/>
    <property type="evidence" value="ECO:0007669"/>
    <property type="project" value="TreeGrafter"/>
</dbReference>
<dbReference type="InterPro" id="IPR011006">
    <property type="entry name" value="CheY-like_superfamily"/>
</dbReference>
<dbReference type="SUPFAM" id="SSF52172">
    <property type="entry name" value="CheY-like"/>
    <property type="match status" value="1"/>
</dbReference>
<proteinExistence type="predicted"/>
<dbReference type="InterPro" id="IPR001867">
    <property type="entry name" value="OmpR/PhoB-type_DNA-bd"/>
</dbReference>
<keyword evidence="5" id="KW-0804">Transcription</keyword>
<evidence type="ECO:0000259" key="8">
    <source>
        <dbReference type="PROSITE" id="PS50110"/>
    </source>
</evidence>
<evidence type="ECO:0000313" key="11">
    <source>
        <dbReference type="Proteomes" id="UP000019140"/>
    </source>
</evidence>
<keyword evidence="3" id="KW-0805">Transcription regulation</keyword>
<evidence type="ECO:0000256" key="2">
    <source>
        <dbReference type="ARBA" id="ARBA00023012"/>
    </source>
</evidence>
<evidence type="ECO:0000256" key="5">
    <source>
        <dbReference type="ARBA" id="ARBA00023163"/>
    </source>
</evidence>
<evidence type="ECO:0000313" key="10">
    <source>
        <dbReference type="EMBL" id="ETX00570.1"/>
    </source>
</evidence>
<accession>W4LRQ9</accession>
<dbReference type="Proteomes" id="UP000019140">
    <property type="component" value="Unassembled WGS sequence"/>
</dbReference>
<dbReference type="SMART" id="SM00862">
    <property type="entry name" value="Trans_reg_C"/>
    <property type="match status" value="1"/>
</dbReference>
<dbReference type="Pfam" id="PF00486">
    <property type="entry name" value="Trans_reg_C"/>
    <property type="match status" value="1"/>
</dbReference>
<dbReference type="PROSITE" id="PS50110">
    <property type="entry name" value="RESPONSE_REGULATORY"/>
    <property type="match status" value="1"/>
</dbReference>
<dbReference type="EMBL" id="AZHX01001714">
    <property type="protein sequence ID" value="ETX00570.1"/>
    <property type="molecule type" value="Genomic_DNA"/>
</dbReference>
<dbReference type="CDD" id="cd17538">
    <property type="entry name" value="REC_D1_PleD-like"/>
    <property type="match status" value="1"/>
</dbReference>
<dbReference type="HOGENOM" id="CLU_435274_0_0_7"/>
<keyword evidence="1 6" id="KW-0597">Phosphoprotein</keyword>
<dbReference type="Gene3D" id="1.10.10.10">
    <property type="entry name" value="Winged helix-like DNA-binding domain superfamily/Winged helix DNA-binding domain"/>
    <property type="match status" value="1"/>
</dbReference>
<organism evidence="10 11">
    <name type="scientific">Candidatus Entotheonella gemina</name>
    <dbReference type="NCBI Taxonomy" id="1429439"/>
    <lineage>
        <taxon>Bacteria</taxon>
        <taxon>Pseudomonadati</taxon>
        <taxon>Nitrospinota/Tectimicrobiota group</taxon>
        <taxon>Candidatus Tectimicrobiota</taxon>
        <taxon>Candidatus Entotheonellia</taxon>
        <taxon>Candidatus Entotheonellales</taxon>
        <taxon>Candidatus Entotheonellaceae</taxon>
        <taxon>Candidatus Entotheonella</taxon>
    </lineage>
</organism>
<dbReference type="InterPro" id="IPR039420">
    <property type="entry name" value="WalR-like"/>
</dbReference>
<keyword evidence="2" id="KW-0902">Two-component regulatory system</keyword>
<feature type="modified residue" description="4-aspartylphosphate" evidence="6">
    <location>
        <position position="191"/>
    </location>
</feature>
<evidence type="ECO:0000256" key="4">
    <source>
        <dbReference type="ARBA" id="ARBA00023125"/>
    </source>
</evidence>
<dbReference type="CDD" id="cd00383">
    <property type="entry name" value="trans_reg_C"/>
    <property type="match status" value="1"/>
</dbReference>
<keyword evidence="11" id="KW-1185">Reference proteome</keyword>
<evidence type="ECO:0000256" key="3">
    <source>
        <dbReference type="ARBA" id="ARBA00023015"/>
    </source>
</evidence>
<feature type="DNA-binding region" description="OmpR/PhoB-type" evidence="7">
    <location>
        <begin position="1"/>
        <end position="98"/>
    </location>
</feature>
<gene>
    <name evidence="10" type="ORF">ETSY2_38790</name>
</gene>
<keyword evidence="4 7" id="KW-0238">DNA-binding</keyword>
<comment type="caution">
    <text evidence="10">The sequence shown here is derived from an EMBL/GenBank/DDBJ whole genome shotgun (WGS) entry which is preliminary data.</text>
</comment>
<feature type="domain" description="OmpR/PhoB-type" evidence="9">
    <location>
        <begin position="1"/>
        <end position="98"/>
    </location>
</feature>
<dbReference type="GO" id="GO:0005829">
    <property type="term" value="C:cytosol"/>
    <property type="evidence" value="ECO:0007669"/>
    <property type="project" value="TreeGrafter"/>
</dbReference>
<dbReference type="Pfam" id="PF00072">
    <property type="entry name" value="Response_reg"/>
    <property type="match status" value="1"/>
</dbReference>
<dbReference type="SMART" id="SM00448">
    <property type="entry name" value="REC"/>
    <property type="match status" value="1"/>
</dbReference>
<protein>
    <submittedName>
        <fullName evidence="10">Uncharacterized protein</fullName>
    </submittedName>
</protein>
<dbReference type="Pfam" id="PF12770">
    <property type="entry name" value="CHAT"/>
    <property type="match status" value="1"/>
</dbReference>
<dbReference type="AlphaFoldDB" id="W4LRQ9"/>
<evidence type="ECO:0000256" key="7">
    <source>
        <dbReference type="PROSITE-ProRule" id="PRU01091"/>
    </source>
</evidence>